<evidence type="ECO:0000313" key="3">
    <source>
        <dbReference type="Proteomes" id="UP000239833"/>
    </source>
</evidence>
<accession>A0A2L1U6W0</accession>
<dbReference type="GeneID" id="64220862"/>
<proteinExistence type="predicted"/>
<dbReference type="AlphaFoldDB" id="A0A2L1U6W0"/>
<dbReference type="Proteomes" id="UP000464330">
    <property type="component" value="Chromosome"/>
</dbReference>
<gene>
    <name evidence="1" type="primary">ywiB</name>
    <name evidence="1" type="ORF">ERICIII_04569</name>
    <name evidence="2" type="ORF">ERICV_04793</name>
</gene>
<organism evidence="1 3">
    <name type="scientific">Paenibacillus larvae subsp. larvae</name>
    <dbReference type="NCBI Taxonomy" id="147375"/>
    <lineage>
        <taxon>Bacteria</taxon>
        <taxon>Bacillati</taxon>
        <taxon>Bacillota</taxon>
        <taxon>Bacilli</taxon>
        <taxon>Bacillales</taxon>
        <taxon>Paenibacillaceae</taxon>
        <taxon>Paenibacillus</taxon>
    </lineage>
</organism>
<dbReference type="SUPFAM" id="SSF50814">
    <property type="entry name" value="Lipocalins"/>
    <property type="match status" value="1"/>
</dbReference>
<dbReference type="EMBL" id="CP019655">
    <property type="protein sequence ID" value="AVF28598.1"/>
    <property type="molecule type" value="Genomic_DNA"/>
</dbReference>
<dbReference type="Proteomes" id="UP000239833">
    <property type="component" value="Chromosome"/>
</dbReference>
<dbReference type="EMBL" id="CP019717">
    <property type="protein sequence ID" value="QHZ53801.1"/>
    <property type="molecule type" value="Genomic_DNA"/>
</dbReference>
<accession>A0A8B6WWF7</accession>
<dbReference type="InterPro" id="IPR012674">
    <property type="entry name" value="Calycin"/>
</dbReference>
<dbReference type="Pfam" id="PF09148">
    <property type="entry name" value="DUF1934"/>
    <property type="match status" value="1"/>
</dbReference>
<dbReference type="RefSeq" id="WP_023485235.1">
    <property type="nucleotide sequence ID" value="NZ_CP019651.1"/>
</dbReference>
<sequence length="138" mass="15991">MTSKKQVLVRIDSRQDGHNLIQRVSGELFFKGRQIYLRYREPSLEMGNTLTTVKIGGQEIKLIRHGDIRSEQTFIHGGKRNGYYETQHGMLSLETQTRWIRQNLSAGLGSLEWEYDLHVMEEHAGTYTLKLVIQEDKG</sequence>
<name>A0A2L1U6W0_9BACL</name>
<reference evidence="3" key="1">
    <citation type="submission" date="2017-02" db="EMBL/GenBank/DDBJ databases">
        <title>Delineation of Paenibacillus larvae strains originating from foulbrood outbreaks.</title>
        <authorList>
            <person name="Beims H."/>
            <person name="Bunk B."/>
            <person name="Sproeer C."/>
            <person name="Mohr K.I."/>
            <person name="Pradella S."/>
            <person name="Guenther G."/>
            <person name="Rohde M."/>
            <person name="von der Ohe W."/>
            <person name="Steinert M."/>
        </authorList>
    </citation>
    <scope>NUCLEOTIDE SEQUENCE [LARGE SCALE GENOMIC DNA]</scope>
    <source>
        <strain evidence="3">Eric_III</strain>
    </source>
</reference>
<evidence type="ECO:0000313" key="2">
    <source>
        <dbReference type="EMBL" id="QHZ53801.1"/>
    </source>
</evidence>
<dbReference type="STRING" id="147375.BXP28_15965"/>
<evidence type="ECO:0000313" key="4">
    <source>
        <dbReference type="Proteomes" id="UP000464330"/>
    </source>
</evidence>
<accession>A0A6C0QZ34</accession>
<dbReference type="InterPro" id="IPR015231">
    <property type="entry name" value="DUF1934"/>
</dbReference>
<dbReference type="Gene3D" id="2.40.128.20">
    <property type="match status" value="1"/>
</dbReference>
<evidence type="ECO:0000313" key="1">
    <source>
        <dbReference type="EMBL" id="AVF28598.1"/>
    </source>
</evidence>
<protein>
    <submittedName>
        <fullName evidence="1">Putative beta-barrel protein YwiB</fullName>
    </submittedName>
</protein>
<reference evidence="1 4" key="2">
    <citation type="journal article" date="2020" name="Int. J. Med. Microbiol.">
        <title>Discovery of Paenibacillus larvae ERIC V: Phenotypic and genomic comparison to genotypes ERIC I-IV reveal different inventories of virulence factors which correlate with epidemiological prevalences of American Foulbrood.</title>
        <authorList>
            <person name="Beims H."/>
            <person name="Bunk B."/>
            <person name="Erler S."/>
            <person name="Mohr K.I."/>
            <person name="Sproer C."/>
            <person name="Pradella S."/>
            <person name="Gunther G."/>
            <person name="Rohde M."/>
            <person name="von der Ohe W."/>
            <person name="Steinert M."/>
        </authorList>
    </citation>
    <scope>NUCLEOTIDE SEQUENCE</scope>
    <source>
        <strain evidence="1">Eric_III</strain>
        <strain evidence="2">Eric_V</strain>
    </source>
</reference>